<evidence type="ECO:0000313" key="3">
    <source>
        <dbReference type="Proteomes" id="UP000320762"/>
    </source>
</evidence>
<comment type="caution">
    <text evidence="2">The sequence shown here is derived from an EMBL/GenBank/DDBJ whole genome shotgun (WGS) entry which is preliminary data.</text>
</comment>
<dbReference type="InterPro" id="IPR002347">
    <property type="entry name" value="SDR_fam"/>
</dbReference>
<dbReference type="AlphaFoldDB" id="A0A550CVQ1"/>
<dbReference type="PANTHER" id="PTHR47534:SF3">
    <property type="entry name" value="ALCOHOL DEHYDROGENASE-LIKE C-TERMINAL DOMAIN-CONTAINING PROTEIN"/>
    <property type="match status" value="1"/>
</dbReference>
<dbReference type="Pfam" id="PF00106">
    <property type="entry name" value="adh_short"/>
    <property type="match status" value="1"/>
</dbReference>
<dbReference type="Proteomes" id="UP000320762">
    <property type="component" value="Unassembled WGS sequence"/>
</dbReference>
<keyword evidence="3" id="KW-1185">Reference proteome</keyword>
<dbReference type="PANTHER" id="PTHR47534">
    <property type="entry name" value="YALI0E05731P"/>
    <property type="match status" value="1"/>
</dbReference>
<dbReference type="GO" id="GO:0016491">
    <property type="term" value="F:oxidoreductase activity"/>
    <property type="evidence" value="ECO:0007669"/>
    <property type="project" value="UniProtKB-KW"/>
</dbReference>
<dbReference type="EMBL" id="VDMD01000001">
    <property type="protein sequence ID" value="TRM68870.1"/>
    <property type="molecule type" value="Genomic_DNA"/>
</dbReference>
<evidence type="ECO:0008006" key="4">
    <source>
        <dbReference type="Google" id="ProtNLM"/>
    </source>
</evidence>
<gene>
    <name evidence="2" type="ORF">BD626DRAFT_446422</name>
</gene>
<protein>
    <recommendedName>
        <fullName evidence="4">NAD(P)-binding protein</fullName>
    </recommendedName>
</protein>
<reference evidence="2 3" key="1">
    <citation type="journal article" date="2019" name="New Phytol.">
        <title>Comparative genomics reveals unique wood-decay strategies and fruiting body development in the Schizophyllaceae.</title>
        <authorList>
            <person name="Almasi E."/>
            <person name="Sahu N."/>
            <person name="Krizsan K."/>
            <person name="Balint B."/>
            <person name="Kovacs G.M."/>
            <person name="Kiss B."/>
            <person name="Cseklye J."/>
            <person name="Drula E."/>
            <person name="Henrissat B."/>
            <person name="Nagy I."/>
            <person name="Chovatia M."/>
            <person name="Adam C."/>
            <person name="LaButti K."/>
            <person name="Lipzen A."/>
            <person name="Riley R."/>
            <person name="Grigoriev I.V."/>
            <person name="Nagy L.G."/>
        </authorList>
    </citation>
    <scope>NUCLEOTIDE SEQUENCE [LARGE SCALE GENOMIC DNA]</scope>
    <source>
        <strain evidence="2 3">NL-1724</strain>
    </source>
</reference>
<organism evidence="2 3">
    <name type="scientific">Schizophyllum amplum</name>
    <dbReference type="NCBI Taxonomy" id="97359"/>
    <lineage>
        <taxon>Eukaryota</taxon>
        <taxon>Fungi</taxon>
        <taxon>Dikarya</taxon>
        <taxon>Basidiomycota</taxon>
        <taxon>Agaricomycotina</taxon>
        <taxon>Agaricomycetes</taxon>
        <taxon>Agaricomycetidae</taxon>
        <taxon>Agaricales</taxon>
        <taxon>Schizophyllaceae</taxon>
        <taxon>Schizophyllum</taxon>
    </lineage>
</organism>
<name>A0A550CVQ1_9AGAR</name>
<evidence type="ECO:0000313" key="2">
    <source>
        <dbReference type="EMBL" id="TRM68870.1"/>
    </source>
</evidence>
<dbReference type="OrthoDB" id="2898509at2759"/>
<dbReference type="Gene3D" id="3.40.50.720">
    <property type="entry name" value="NAD(P)-binding Rossmann-like Domain"/>
    <property type="match status" value="1"/>
</dbReference>
<dbReference type="STRING" id="97359.A0A550CVQ1"/>
<dbReference type="InterPro" id="IPR036291">
    <property type="entry name" value="NAD(P)-bd_dom_sf"/>
</dbReference>
<accession>A0A550CVQ1</accession>
<sequence length="302" mass="33041">MPSLAAVKEFNASVNSSMKCPVGVFVGGTSGIGRGMASAFARHHKGNARLIIVGRSKASADALIASFPSPANKLSEFIPCEATLMRKIDTACAQLAQRVDKINYLVLTVGEGTTSREKTEEGVDRVFAAVLFGRFRWTQNLAPLVDVAAEAGEEAKIMTVALGGKGGFIDWDDLEITNNLLSRFSKTLPTYMDLVYQGFSKRHPKLAITHANPGAVFTSLFRRSESWTVSILGYIIAPLFYMISVSEDQCGEYLTYGLYRSEAGFSSVGERGDAVQGYQGSDEEIERMWNYVYNKPNVPYPQ</sequence>
<dbReference type="SUPFAM" id="SSF51735">
    <property type="entry name" value="NAD(P)-binding Rossmann-fold domains"/>
    <property type="match status" value="1"/>
</dbReference>
<evidence type="ECO:0000256" key="1">
    <source>
        <dbReference type="ARBA" id="ARBA00023002"/>
    </source>
</evidence>
<dbReference type="InterPro" id="IPR052228">
    <property type="entry name" value="Sec_Metab_Biosynth_Oxidored"/>
</dbReference>
<proteinExistence type="predicted"/>
<keyword evidence="1" id="KW-0560">Oxidoreductase</keyword>